<comment type="caution">
    <text evidence="3">The sequence shown here is derived from an EMBL/GenBank/DDBJ whole genome shotgun (WGS) entry which is preliminary data.</text>
</comment>
<accession>A0ABS6WS69</accession>
<dbReference type="RefSeq" id="WP_219203122.1">
    <property type="nucleotide sequence ID" value="NZ_JAHWQX010000004.1"/>
</dbReference>
<reference evidence="3" key="1">
    <citation type="submission" date="2021-07" db="EMBL/GenBank/DDBJ databases">
        <title>Pseudohoeflea marina sp. nov. a polyhydroxyalcanoate-producing bacterium.</title>
        <authorList>
            <person name="Zheng W."/>
            <person name="Yu S."/>
            <person name="Huang Y."/>
        </authorList>
    </citation>
    <scope>NUCLEOTIDE SEQUENCE</scope>
    <source>
        <strain evidence="3">DP4N28-3</strain>
    </source>
</reference>
<organism evidence="3 4">
    <name type="scientific">Pseudohoeflea coraliihabitans</name>
    <dbReference type="NCBI Taxonomy" id="2860393"/>
    <lineage>
        <taxon>Bacteria</taxon>
        <taxon>Pseudomonadati</taxon>
        <taxon>Pseudomonadota</taxon>
        <taxon>Alphaproteobacteria</taxon>
        <taxon>Hyphomicrobiales</taxon>
        <taxon>Rhizobiaceae</taxon>
        <taxon>Pseudohoeflea</taxon>
    </lineage>
</organism>
<feature type="transmembrane region" description="Helical" evidence="2">
    <location>
        <begin position="25"/>
        <end position="43"/>
    </location>
</feature>
<evidence type="ECO:0000256" key="1">
    <source>
        <dbReference type="SAM" id="MobiDB-lite"/>
    </source>
</evidence>
<keyword evidence="2" id="KW-0472">Membrane</keyword>
<evidence type="ECO:0000256" key="2">
    <source>
        <dbReference type="SAM" id="Phobius"/>
    </source>
</evidence>
<feature type="region of interest" description="Disordered" evidence="1">
    <location>
        <begin position="68"/>
        <end position="158"/>
    </location>
</feature>
<evidence type="ECO:0000313" key="3">
    <source>
        <dbReference type="EMBL" id="MBW3098812.1"/>
    </source>
</evidence>
<evidence type="ECO:0000313" key="4">
    <source>
        <dbReference type="Proteomes" id="UP001430804"/>
    </source>
</evidence>
<keyword evidence="4" id="KW-1185">Reference proteome</keyword>
<keyword evidence="2" id="KW-1133">Transmembrane helix</keyword>
<dbReference type="EMBL" id="JAHWQX010000004">
    <property type="protein sequence ID" value="MBW3098812.1"/>
    <property type="molecule type" value="Genomic_DNA"/>
</dbReference>
<protein>
    <submittedName>
        <fullName evidence="3">Uncharacterized protein</fullName>
    </submittedName>
</protein>
<sequence length="158" mass="17405">MDIFSASFWSTALDLYAQQADRVKIALVVLPPVFCLLLLRTVLAHRRQLKRDAALHEEALAQMHLDHANETARRAHQRSLLHPDDKRPGDDMPLDDGHLVRPRPALPASVENAFARRTGWATPLDQGPPPPPRSAPPGNSPAGRVTVLLGRRPPPDAP</sequence>
<feature type="compositionally biased region" description="Basic and acidic residues" evidence="1">
    <location>
        <begin position="81"/>
        <end position="99"/>
    </location>
</feature>
<dbReference type="Proteomes" id="UP001430804">
    <property type="component" value="Unassembled WGS sequence"/>
</dbReference>
<name>A0ABS6WS69_9HYPH</name>
<feature type="compositionally biased region" description="Pro residues" evidence="1">
    <location>
        <begin position="126"/>
        <end position="139"/>
    </location>
</feature>
<keyword evidence="2" id="KW-0812">Transmembrane</keyword>
<proteinExistence type="predicted"/>
<gene>
    <name evidence="3" type="ORF">KY465_16125</name>
</gene>